<dbReference type="CDD" id="cd22823">
    <property type="entry name" value="Gal_Rha_Lectin"/>
    <property type="match status" value="1"/>
</dbReference>
<dbReference type="Proteomes" id="UP000507470">
    <property type="component" value="Unassembled WGS sequence"/>
</dbReference>
<evidence type="ECO:0008006" key="3">
    <source>
        <dbReference type="Google" id="ProtNLM"/>
    </source>
</evidence>
<evidence type="ECO:0000313" key="2">
    <source>
        <dbReference type="Proteomes" id="UP000507470"/>
    </source>
</evidence>
<accession>A0A6J8C930</accession>
<protein>
    <recommendedName>
        <fullName evidence="3">SUEL-type lectin domain-containing protein</fullName>
    </recommendedName>
</protein>
<organism evidence="1 2">
    <name type="scientific">Mytilus coruscus</name>
    <name type="common">Sea mussel</name>
    <dbReference type="NCBI Taxonomy" id="42192"/>
    <lineage>
        <taxon>Eukaryota</taxon>
        <taxon>Metazoa</taxon>
        <taxon>Spiralia</taxon>
        <taxon>Lophotrochozoa</taxon>
        <taxon>Mollusca</taxon>
        <taxon>Bivalvia</taxon>
        <taxon>Autobranchia</taxon>
        <taxon>Pteriomorphia</taxon>
        <taxon>Mytilida</taxon>
        <taxon>Mytiloidea</taxon>
        <taxon>Mytilidae</taxon>
        <taxon>Mytilinae</taxon>
        <taxon>Mytilus</taxon>
    </lineage>
</organism>
<dbReference type="EMBL" id="CACVKT020004777">
    <property type="protein sequence ID" value="CAC5391500.1"/>
    <property type="molecule type" value="Genomic_DNA"/>
</dbReference>
<sequence>MNGYISTCMFLLYSIGNKMCVAQDTRNVTFCETEDNLKINCPKNTTIAVQFLTTAQNGETNNDKCLGHFNLLLGDQCSGITNCIVSAMEYFLSSCRMIPKFIKATYTCYCFYWFFPSHFSMYADLSEINCDNHCFFGGILEINNIQVDEGICANCAINEVKTSVSKLCNKKKKCSSPQNDDYCLFHPRYVRIHYSCQEEKNGTSIFPERTTESKTTTEALNWTVSNYSTNCKILIRKNL</sequence>
<reference evidence="1 2" key="1">
    <citation type="submission" date="2020-06" db="EMBL/GenBank/DDBJ databases">
        <authorList>
            <person name="Li R."/>
            <person name="Bekaert M."/>
        </authorList>
    </citation>
    <scope>NUCLEOTIDE SEQUENCE [LARGE SCALE GENOMIC DNA]</scope>
    <source>
        <strain evidence="2">wild</strain>
    </source>
</reference>
<dbReference type="AlphaFoldDB" id="A0A6J8C930"/>
<name>A0A6J8C930_MYTCO</name>
<keyword evidence="2" id="KW-1185">Reference proteome</keyword>
<evidence type="ECO:0000313" key="1">
    <source>
        <dbReference type="EMBL" id="CAC5391500.1"/>
    </source>
</evidence>
<proteinExistence type="predicted"/>
<gene>
    <name evidence="1" type="ORF">MCOR_26509</name>
</gene>